<sequence length="331" mass="37309">MIDMDGLIEEFSGLTNNEAFLRAFTDRVLLLNPDPDFEDPFLGNTQRRDFLPHLVDMVSSLREDGPTRRIFDLGAGKGEIVDLVLDERAPMGTRVSIEEPNPNLMQRYVHRIERSQRLQLGEVFPGDVQSMYHLDLPAEQDLVLAIHMVYHLTDWRCASADPAEDLRTMVGFSYGLLRPGGRLFLVYADQTRALAGLVGLYFYRTRWAKDPSLARDLARIYRARNSLLADGGIVPELAIQYPDRPAEIEVHRLPSMFYGKTLADLAAMSLVGELIGADDEPFELDKLVAAGEFLSRHGAEVGLRRDDEPGPRQGMWCADQPQVVVIITRTR</sequence>
<reference evidence="1" key="1">
    <citation type="submission" date="2021-03" db="EMBL/GenBank/DDBJ databases">
        <title>Acanthopleuribacteraceae sp. M133.</title>
        <authorList>
            <person name="Wang G."/>
        </authorList>
    </citation>
    <scope>NUCLEOTIDE SEQUENCE</scope>
    <source>
        <strain evidence="1">M133</strain>
    </source>
</reference>
<dbReference type="Gene3D" id="3.40.50.150">
    <property type="entry name" value="Vaccinia Virus protein VP39"/>
    <property type="match status" value="1"/>
</dbReference>
<keyword evidence="2" id="KW-1185">Reference proteome</keyword>
<dbReference type="Proteomes" id="UP000663929">
    <property type="component" value="Chromosome"/>
</dbReference>
<dbReference type="SUPFAM" id="SSF53335">
    <property type="entry name" value="S-adenosyl-L-methionine-dependent methyltransferases"/>
    <property type="match status" value="1"/>
</dbReference>
<evidence type="ECO:0000313" key="1">
    <source>
        <dbReference type="EMBL" id="QTD50302.1"/>
    </source>
</evidence>
<protein>
    <submittedName>
        <fullName evidence="1">Uncharacterized protein</fullName>
    </submittedName>
</protein>
<dbReference type="AlphaFoldDB" id="A0A8A4TMG9"/>
<dbReference type="EMBL" id="CP071793">
    <property type="protein sequence ID" value="QTD50302.1"/>
    <property type="molecule type" value="Genomic_DNA"/>
</dbReference>
<dbReference type="KEGG" id="scor:J3U87_32355"/>
<organism evidence="1 2">
    <name type="scientific">Sulfidibacter corallicola</name>
    <dbReference type="NCBI Taxonomy" id="2818388"/>
    <lineage>
        <taxon>Bacteria</taxon>
        <taxon>Pseudomonadati</taxon>
        <taxon>Acidobacteriota</taxon>
        <taxon>Holophagae</taxon>
        <taxon>Acanthopleuribacterales</taxon>
        <taxon>Acanthopleuribacteraceae</taxon>
        <taxon>Sulfidibacter</taxon>
    </lineage>
</organism>
<dbReference type="RefSeq" id="WP_237379932.1">
    <property type="nucleotide sequence ID" value="NZ_CP071793.1"/>
</dbReference>
<name>A0A8A4TMG9_SULCO</name>
<gene>
    <name evidence="1" type="ORF">J3U87_32355</name>
</gene>
<proteinExistence type="predicted"/>
<accession>A0A8A4TMG9</accession>
<dbReference type="InterPro" id="IPR029063">
    <property type="entry name" value="SAM-dependent_MTases_sf"/>
</dbReference>
<evidence type="ECO:0000313" key="2">
    <source>
        <dbReference type="Proteomes" id="UP000663929"/>
    </source>
</evidence>